<name>A0A0E9WER3_ANGAN</name>
<reference evidence="1" key="2">
    <citation type="journal article" date="2015" name="Fish Shellfish Immunol.">
        <title>Early steps in the European eel (Anguilla anguilla)-Vibrio vulnificus interaction in the gills: Role of the RtxA13 toxin.</title>
        <authorList>
            <person name="Callol A."/>
            <person name="Pajuelo D."/>
            <person name="Ebbesson L."/>
            <person name="Teles M."/>
            <person name="MacKenzie S."/>
            <person name="Amaro C."/>
        </authorList>
    </citation>
    <scope>NUCLEOTIDE SEQUENCE</scope>
</reference>
<proteinExistence type="predicted"/>
<organism evidence="1">
    <name type="scientific">Anguilla anguilla</name>
    <name type="common">European freshwater eel</name>
    <name type="synonym">Muraena anguilla</name>
    <dbReference type="NCBI Taxonomy" id="7936"/>
    <lineage>
        <taxon>Eukaryota</taxon>
        <taxon>Metazoa</taxon>
        <taxon>Chordata</taxon>
        <taxon>Craniata</taxon>
        <taxon>Vertebrata</taxon>
        <taxon>Euteleostomi</taxon>
        <taxon>Actinopterygii</taxon>
        <taxon>Neopterygii</taxon>
        <taxon>Teleostei</taxon>
        <taxon>Anguilliformes</taxon>
        <taxon>Anguillidae</taxon>
        <taxon>Anguilla</taxon>
    </lineage>
</organism>
<dbReference type="EMBL" id="GBXM01020507">
    <property type="protein sequence ID" value="JAH88070.1"/>
    <property type="molecule type" value="Transcribed_RNA"/>
</dbReference>
<evidence type="ECO:0000313" key="1">
    <source>
        <dbReference type="EMBL" id="JAH88070.1"/>
    </source>
</evidence>
<dbReference type="AlphaFoldDB" id="A0A0E9WER3"/>
<sequence length="48" mass="5993">MQYFVKVRHRWFCKQKQNFFKCTKHSYIERPLLKMKLGNVTCMLPKEK</sequence>
<protein>
    <submittedName>
        <fullName evidence="1">Uncharacterized protein</fullName>
    </submittedName>
</protein>
<accession>A0A0E9WER3</accession>
<reference evidence="1" key="1">
    <citation type="submission" date="2014-11" db="EMBL/GenBank/DDBJ databases">
        <authorList>
            <person name="Amaro Gonzalez C."/>
        </authorList>
    </citation>
    <scope>NUCLEOTIDE SEQUENCE</scope>
</reference>